<evidence type="ECO:0000313" key="3">
    <source>
        <dbReference type="EMBL" id="MBE6832361.1"/>
    </source>
</evidence>
<comment type="similarity">
    <text evidence="1 2">Belongs to the UPF0178 family.</text>
</comment>
<dbReference type="Pfam" id="PF02639">
    <property type="entry name" value="DUF188"/>
    <property type="match status" value="1"/>
</dbReference>
<evidence type="ECO:0000256" key="2">
    <source>
        <dbReference type="HAMAP-Rule" id="MF_00489"/>
    </source>
</evidence>
<proteinExistence type="inferred from homology"/>
<protein>
    <recommendedName>
        <fullName evidence="2">UPF0178 protein E7512_02045</fullName>
    </recommendedName>
</protein>
<name>A0A928KSY8_9FIRM</name>
<evidence type="ECO:0000313" key="4">
    <source>
        <dbReference type="Proteomes" id="UP000754750"/>
    </source>
</evidence>
<dbReference type="InterPro" id="IPR003791">
    <property type="entry name" value="UPF0178"/>
</dbReference>
<dbReference type="AlphaFoldDB" id="A0A928KSY8"/>
<sequence length="145" mass="15865">MTRVLIDADGCPVVDEAVRLCGRFGVECLILCDTSHHFEKAGARTLVFSKGADSVDFALVNLLHLGDIVITQDYGLAAMCLARGARILNQDGMEYTAQNIDALLLARHTAKKIRNAGGRLKGPRKRLPEQDQAFCEKLARLLGEE</sequence>
<dbReference type="PANTHER" id="PTHR35146">
    <property type="entry name" value="UPF0178 PROTEIN YAII"/>
    <property type="match status" value="1"/>
</dbReference>
<dbReference type="HAMAP" id="MF_00489">
    <property type="entry name" value="UPF0178"/>
    <property type="match status" value="1"/>
</dbReference>
<dbReference type="PANTHER" id="PTHR35146:SF1">
    <property type="entry name" value="UPF0178 PROTEIN YAII"/>
    <property type="match status" value="1"/>
</dbReference>
<dbReference type="Proteomes" id="UP000754750">
    <property type="component" value="Unassembled WGS sequence"/>
</dbReference>
<comment type="caution">
    <text evidence="3">The sequence shown here is derived from an EMBL/GenBank/DDBJ whole genome shotgun (WGS) entry which is preliminary data.</text>
</comment>
<organism evidence="3 4">
    <name type="scientific">Faecalispora sporosphaeroides</name>
    <dbReference type="NCBI Taxonomy" id="1549"/>
    <lineage>
        <taxon>Bacteria</taxon>
        <taxon>Bacillati</taxon>
        <taxon>Bacillota</taxon>
        <taxon>Clostridia</taxon>
        <taxon>Eubacteriales</taxon>
        <taxon>Oscillospiraceae</taxon>
        <taxon>Faecalispora</taxon>
    </lineage>
</organism>
<reference evidence="3" key="1">
    <citation type="submission" date="2019-04" db="EMBL/GenBank/DDBJ databases">
        <title>Evolution of Biomass-Degrading Anaerobic Consortia Revealed by Metagenomics.</title>
        <authorList>
            <person name="Peng X."/>
        </authorList>
    </citation>
    <scope>NUCLEOTIDE SEQUENCE</scope>
    <source>
        <strain evidence="3">SIG551</strain>
    </source>
</reference>
<dbReference type="RefSeq" id="WP_326839843.1">
    <property type="nucleotide sequence ID" value="NZ_JBKWRC010000001.1"/>
</dbReference>
<accession>A0A928KSY8</accession>
<gene>
    <name evidence="3" type="ORF">E7512_02045</name>
</gene>
<dbReference type="EMBL" id="SVNY01000001">
    <property type="protein sequence ID" value="MBE6832361.1"/>
    <property type="molecule type" value="Genomic_DNA"/>
</dbReference>
<evidence type="ECO:0000256" key="1">
    <source>
        <dbReference type="ARBA" id="ARBA00008522"/>
    </source>
</evidence>